<evidence type="ECO:0000256" key="1">
    <source>
        <dbReference type="ARBA" id="ARBA00022690"/>
    </source>
</evidence>
<dbReference type="GO" id="GO:0004867">
    <property type="term" value="F:serine-type endopeptidase inhibitor activity"/>
    <property type="evidence" value="ECO:0007669"/>
    <property type="project" value="UniProtKB-KW"/>
</dbReference>
<keyword evidence="1" id="KW-0646">Protease inhibitor</keyword>
<dbReference type="SUPFAM" id="SSF56574">
    <property type="entry name" value="Serpins"/>
    <property type="match status" value="2"/>
</dbReference>
<dbReference type="PANTHER" id="PTHR11461">
    <property type="entry name" value="SERINE PROTEASE INHIBITOR, SERPIN"/>
    <property type="match status" value="1"/>
</dbReference>
<keyword evidence="5" id="KW-1185">Reference proteome</keyword>
<sequence>MSNYDETRNLVLRQGIHKAMVEVNEEGAEAAAVTALQRLGIEDLFTQQANLSKFDREGKLLATDAIHKAVVKVNEEGAEAAAVTAIIIGLSITSIPPPPRVFKCDRPFLFCIHDNNLDNILFMGVYRQPQQ</sequence>
<dbReference type="Gene3D" id="6.20.40.10">
    <property type="match status" value="1"/>
</dbReference>
<comment type="caution">
    <text evidence="4">The sequence shown here is derived from an EMBL/GenBank/DDBJ whole genome shotgun (WGS) entry which is preliminary data.</text>
</comment>
<organism evidence="4 5">
    <name type="scientific">Homarus americanus</name>
    <name type="common">American lobster</name>
    <dbReference type="NCBI Taxonomy" id="6706"/>
    <lineage>
        <taxon>Eukaryota</taxon>
        <taxon>Metazoa</taxon>
        <taxon>Ecdysozoa</taxon>
        <taxon>Arthropoda</taxon>
        <taxon>Crustacea</taxon>
        <taxon>Multicrustacea</taxon>
        <taxon>Malacostraca</taxon>
        <taxon>Eumalacostraca</taxon>
        <taxon>Eucarida</taxon>
        <taxon>Decapoda</taxon>
        <taxon>Pleocyemata</taxon>
        <taxon>Astacidea</taxon>
        <taxon>Nephropoidea</taxon>
        <taxon>Nephropidae</taxon>
        <taxon>Homarus</taxon>
    </lineage>
</organism>
<dbReference type="InterPro" id="IPR000215">
    <property type="entry name" value="Serpin_fam"/>
</dbReference>
<evidence type="ECO:0000313" key="5">
    <source>
        <dbReference type="Proteomes" id="UP000747542"/>
    </source>
</evidence>
<dbReference type="PROSITE" id="PS00284">
    <property type="entry name" value="SERPIN"/>
    <property type="match status" value="1"/>
</dbReference>
<dbReference type="Pfam" id="PF00079">
    <property type="entry name" value="Serpin"/>
    <property type="match status" value="1"/>
</dbReference>
<dbReference type="AlphaFoldDB" id="A0A8J5N603"/>
<evidence type="ECO:0000313" key="4">
    <source>
        <dbReference type="EMBL" id="KAG7173333.1"/>
    </source>
</evidence>
<dbReference type="GO" id="GO:0005615">
    <property type="term" value="C:extracellular space"/>
    <property type="evidence" value="ECO:0007669"/>
    <property type="project" value="InterPro"/>
</dbReference>
<keyword evidence="2" id="KW-0722">Serine protease inhibitor</keyword>
<evidence type="ECO:0000256" key="2">
    <source>
        <dbReference type="ARBA" id="ARBA00022900"/>
    </source>
</evidence>
<dbReference type="EMBL" id="JAHLQT010010051">
    <property type="protein sequence ID" value="KAG7173333.1"/>
    <property type="molecule type" value="Genomic_DNA"/>
</dbReference>
<dbReference type="Gene3D" id="3.30.497.10">
    <property type="entry name" value="Antithrombin, subunit I, domain 2"/>
    <property type="match status" value="1"/>
</dbReference>
<dbReference type="InterPro" id="IPR042178">
    <property type="entry name" value="Serpin_sf_1"/>
</dbReference>
<dbReference type="InterPro" id="IPR023796">
    <property type="entry name" value="Serpin_dom"/>
</dbReference>
<accession>A0A8J5N603</accession>
<evidence type="ECO:0000259" key="3">
    <source>
        <dbReference type="Pfam" id="PF00079"/>
    </source>
</evidence>
<dbReference type="Proteomes" id="UP000747542">
    <property type="component" value="Unassembled WGS sequence"/>
</dbReference>
<proteinExistence type="predicted"/>
<name>A0A8J5N603_HOMAM</name>
<dbReference type="InterPro" id="IPR036186">
    <property type="entry name" value="Serpin_sf"/>
</dbReference>
<feature type="domain" description="Serpin" evidence="3">
    <location>
        <begin position="35"/>
        <end position="129"/>
    </location>
</feature>
<dbReference type="PANTHER" id="PTHR11461:SF278">
    <property type="entry name" value="SERINE PROTEASE INHIBITOR 88EA"/>
    <property type="match status" value="1"/>
</dbReference>
<protein>
    <submittedName>
        <fullName evidence="4">Serine protease inhibitor-like</fullName>
    </submittedName>
</protein>
<dbReference type="InterPro" id="IPR023795">
    <property type="entry name" value="Serpin_CS"/>
</dbReference>
<gene>
    <name evidence="4" type="ORF">Hamer_G032206</name>
</gene>
<reference evidence="4" key="1">
    <citation type="journal article" date="2021" name="Sci. Adv.">
        <title>The American lobster genome reveals insights on longevity, neural, and immune adaptations.</title>
        <authorList>
            <person name="Polinski J.M."/>
            <person name="Zimin A.V."/>
            <person name="Clark K.F."/>
            <person name="Kohn A.B."/>
            <person name="Sadowski N."/>
            <person name="Timp W."/>
            <person name="Ptitsyn A."/>
            <person name="Khanna P."/>
            <person name="Romanova D.Y."/>
            <person name="Williams P."/>
            <person name="Greenwood S.J."/>
            <person name="Moroz L.L."/>
            <person name="Walt D.R."/>
            <person name="Bodnar A.G."/>
        </authorList>
    </citation>
    <scope>NUCLEOTIDE SEQUENCE</scope>
    <source>
        <strain evidence="4">GMGI-L3</strain>
    </source>
</reference>